<evidence type="ECO:0000313" key="3">
    <source>
        <dbReference type="Proteomes" id="UP000038010"/>
    </source>
</evidence>
<dbReference type="InterPro" id="IPR051822">
    <property type="entry name" value="Glycosyl_Hydrolase_84"/>
</dbReference>
<dbReference type="PANTHER" id="PTHR13170">
    <property type="entry name" value="O-GLCNACASE"/>
    <property type="match status" value="1"/>
</dbReference>
<dbReference type="PROSITE" id="PS51186">
    <property type="entry name" value="GNAT"/>
    <property type="match status" value="1"/>
</dbReference>
<dbReference type="SUPFAM" id="SSF55729">
    <property type="entry name" value="Acyl-CoA N-acyltransferases (Nat)"/>
    <property type="match status" value="1"/>
</dbReference>
<dbReference type="GO" id="GO:0016747">
    <property type="term" value="F:acyltransferase activity, transferring groups other than amino-acyl groups"/>
    <property type="evidence" value="ECO:0007669"/>
    <property type="project" value="InterPro"/>
</dbReference>
<reference evidence="2 3" key="1">
    <citation type="submission" date="2015-06" db="EMBL/GenBank/DDBJ databases">
        <title>Draft genome of the ant-associated black yeast Phialophora attae CBS 131958.</title>
        <authorList>
            <person name="Moreno L.F."/>
            <person name="Stielow B.J."/>
            <person name="de Hoog S."/>
            <person name="Vicente V.A."/>
            <person name="Weiss V.A."/>
            <person name="de Vries M."/>
            <person name="Cruz L.M."/>
            <person name="Souza E.M."/>
        </authorList>
    </citation>
    <scope>NUCLEOTIDE SEQUENCE [LARGE SCALE GENOMIC DNA]</scope>
    <source>
        <strain evidence="2 3">CBS 131958</strain>
    </source>
</reference>
<comment type="caution">
    <text evidence="2">The sequence shown here is derived from an EMBL/GenBank/DDBJ whole genome shotgun (WGS) entry which is preliminary data.</text>
</comment>
<dbReference type="GeneID" id="28735791"/>
<sequence length="202" mass="22485">MTLEHVFRGGQAPAAYKRFRAALMLSVSYDSVLKTCFVLEDGTGRGVGYIVGTVDTRAFAEQWTEQFISVLEKQGIPRPDSDTNTNWNENLPGALGLLAYSPDQVLHDNFHELLGQYPSHLHIDILPRYQGQGMGGVLMQTFLEALRKLSSKGVHLGMNASNDRAMKFYQRMGFQRFAEVMDEGKSGEIGRDGTTIYMVASL</sequence>
<dbReference type="OrthoDB" id="64477at2759"/>
<dbReference type="AlphaFoldDB" id="A0A0N0NI11"/>
<evidence type="ECO:0000259" key="1">
    <source>
        <dbReference type="PROSITE" id="PS51186"/>
    </source>
</evidence>
<name>A0A0N0NI11_9EURO</name>
<protein>
    <submittedName>
        <fullName evidence="2">Putative acetyltransferase OgpAT</fullName>
    </submittedName>
</protein>
<evidence type="ECO:0000313" key="2">
    <source>
        <dbReference type="EMBL" id="KPI34909.1"/>
    </source>
</evidence>
<dbReference type="Pfam" id="PF13508">
    <property type="entry name" value="Acetyltransf_7"/>
    <property type="match status" value="1"/>
</dbReference>
<dbReference type="InterPro" id="IPR016181">
    <property type="entry name" value="Acyl_CoA_acyltransferase"/>
</dbReference>
<gene>
    <name evidence="2" type="ORF">AB675_3826</name>
</gene>
<keyword evidence="2" id="KW-0808">Transferase</keyword>
<dbReference type="PANTHER" id="PTHR13170:SF16">
    <property type="entry name" value="PROTEIN O-GLCNACASE"/>
    <property type="match status" value="1"/>
</dbReference>
<dbReference type="InterPro" id="IPR000182">
    <property type="entry name" value="GNAT_dom"/>
</dbReference>
<keyword evidence="3" id="KW-1185">Reference proteome</keyword>
<feature type="domain" description="N-acetyltransferase" evidence="1">
    <location>
        <begin position="54"/>
        <end position="202"/>
    </location>
</feature>
<dbReference type="VEuPathDB" id="FungiDB:AB675_3826"/>
<dbReference type="Proteomes" id="UP000038010">
    <property type="component" value="Unassembled WGS sequence"/>
</dbReference>
<dbReference type="CDD" id="cd04301">
    <property type="entry name" value="NAT_SF"/>
    <property type="match status" value="1"/>
</dbReference>
<proteinExistence type="predicted"/>
<organism evidence="2 3">
    <name type="scientific">Cyphellophora attinorum</name>
    <dbReference type="NCBI Taxonomy" id="1664694"/>
    <lineage>
        <taxon>Eukaryota</taxon>
        <taxon>Fungi</taxon>
        <taxon>Dikarya</taxon>
        <taxon>Ascomycota</taxon>
        <taxon>Pezizomycotina</taxon>
        <taxon>Eurotiomycetes</taxon>
        <taxon>Chaetothyriomycetidae</taxon>
        <taxon>Chaetothyriales</taxon>
        <taxon>Cyphellophoraceae</taxon>
        <taxon>Cyphellophora</taxon>
    </lineage>
</organism>
<dbReference type="STRING" id="1664694.A0A0N0NI11"/>
<dbReference type="EMBL" id="LFJN01000047">
    <property type="protein sequence ID" value="KPI34909.1"/>
    <property type="molecule type" value="Genomic_DNA"/>
</dbReference>
<accession>A0A0N0NI11</accession>
<dbReference type="RefSeq" id="XP_017994872.1">
    <property type="nucleotide sequence ID" value="XM_018143911.1"/>
</dbReference>
<dbReference type="Gene3D" id="3.40.630.30">
    <property type="match status" value="1"/>
</dbReference>